<accession>A0A0K0E5Z3</accession>
<evidence type="ECO:0000313" key="1">
    <source>
        <dbReference type="WBParaSite" id="SSTP_0000492600.1"/>
    </source>
</evidence>
<name>A0A0K0E5Z3_STRER</name>
<proteinExistence type="predicted"/>
<organism evidence="1">
    <name type="scientific">Strongyloides stercoralis</name>
    <name type="common">Threadworm</name>
    <dbReference type="NCBI Taxonomy" id="6248"/>
    <lineage>
        <taxon>Eukaryota</taxon>
        <taxon>Metazoa</taxon>
        <taxon>Ecdysozoa</taxon>
        <taxon>Nematoda</taxon>
        <taxon>Chromadorea</taxon>
        <taxon>Rhabditida</taxon>
        <taxon>Tylenchina</taxon>
        <taxon>Panagrolaimomorpha</taxon>
        <taxon>Strongyloidoidea</taxon>
        <taxon>Strongyloididae</taxon>
        <taxon>Strongyloides</taxon>
    </lineage>
</organism>
<dbReference type="WBParaSite" id="SSTP_0000492600.1">
    <property type="protein sequence ID" value="SSTP_0000492600.1"/>
    <property type="gene ID" value="SSTP_0000492600"/>
</dbReference>
<dbReference type="AlphaFoldDB" id="A0A0K0E5Z3"/>
<sequence>MQRLENFFHKTLIKNGVLNERILKLDYNCWRVSLEYLRDCTTVQKFFSYTKLVNYMYSTLYELHRDLFPSELIRVRGNEFSKVDCLSRLPSSEILPDDVEVLEVEDAMLNNVPLDLERIREAQVDDKIISIVSQLVLTTFPKYINPLPAEENL</sequence>
<protein>
    <submittedName>
        <fullName evidence="1">CDT1 domain-containing protein</fullName>
    </submittedName>
</protein>
<reference evidence="1" key="1">
    <citation type="submission" date="2015-08" db="UniProtKB">
        <authorList>
            <consortium name="WormBaseParasite"/>
        </authorList>
    </citation>
    <scope>IDENTIFICATION</scope>
</reference>